<organism evidence="1 2">
    <name type="scientific">Acrocarpospora phusangensis</name>
    <dbReference type="NCBI Taxonomy" id="1070424"/>
    <lineage>
        <taxon>Bacteria</taxon>
        <taxon>Bacillati</taxon>
        <taxon>Actinomycetota</taxon>
        <taxon>Actinomycetes</taxon>
        <taxon>Streptosporangiales</taxon>
        <taxon>Streptosporangiaceae</taxon>
        <taxon>Acrocarpospora</taxon>
    </lineage>
</organism>
<dbReference type="Proteomes" id="UP000640052">
    <property type="component" value="Unassembled WGS sequence"/>
</dbReference>
<dbReference type="EMBL" id="BOOA01000107">
    <property type="protein sequence ID" value="GIH29050.1"/>
    <property type="molecule type" value="Genomic_DNA"/>
</dbReference>
<evidence type="ECO:0000313" key="1">
    <source>
        <dbReference type="EMBL" id="GIH29050.1"/>
    </source>
</evidence>
<accession>A0A919QMM6</accession>
<keyword evidence="2" id="KW-1185">Reference proteome</keyword>
<dbReference type="AlphaFoldDB" id="A0A919QMM6"/>
<sequence>MLLGLTAPTGPVLLGLTAPTGPVLLRAHWSSSVDHRLADVAFELDCPERRRSGNGVILFQPAGLRQ</sequence>
<proteinExistence type="predicted"/>
<name>A0A919QMM6_9ACTN</name>
<evidence type="ECO:0000313" key="2">
    <source>
        <dbReference type="Proteomes" id="UP000640052"/>
    </source>
</evidence>
<reference evidence="1" key="1">
    <citation type="submission" date="2021-01" db="EMBL/GenBank/DDBJ databases">
        <title>Whole genome shotgun sequence of Acrocarpospora phusangensis NBRC 108782.</title>
        <authorList>
            <person name="Komaki H."/>
            <person name="Tamura T."/>
        </authorList>
    </citation>
    <scope>NUCLEOTIDE SEQUENCE</scope>
    <source>
        <strain evidence="1">NBRC 108782</strain>
    </source>
</reference>
<gene>
    <name evidence="1" type="ORF">Aph01nite_73600</name>
</gene>
<comment type="caution">
    <text evidence="1">The sequence shown here is derived from an EMBL/GenBank/DDBJ whole genome shotgun (WGS) entry which is preliminary data.</text>
</comment>
<protein>
    <submittedName>
        <fullName evidence="1">Uncharacterized protein</fullName>
    </submittedName>
</protein>